<feature type="coiled-coil region" evidence="1">
    <location>
        <begin position="210"/>
        <end position="377"/>
    </location>
</feature>
<dbReference type="AlphaFoldDB" id="A0A8B7YBS8"/>
<organism evidence="3 4">
    <name type="scientific">Acanthaster planci</name>
    <name type="common">Crown-of-thorns starfish</name>
    <dbReference type="NCBI Taxonomy" id="133434"/>
    <lineage>
        <taxon>Eukaryota</taxon>
        <taxon>Metazoa</taxon>
        <taxon>Echinodermata</taxon>
        <taxon>Eleutherozoa</taxon>
        <taxon>Asterozoa</taxon>
        <taxon>Asteroidea</taxon>
        <taxon>Valvatacea</taxon>
        <taxon>Valvatida</taxon>
        <taxon>Acanthasteridae</taxon>
        <taxon>Acanthaster</taxon>
    </lineage>
</organism>
<protein>
    <submittedName>
        <fullName evidence="4">Leucine-, glutamate- and lysine-rich protein 1-like</fullName>
    </submittedName>
</protein>
<feature type="coiled-coil region" evidence="1">
    <location>
        <begin position="411"/>
        <end position="464"/>
    </location>
</feature>
<dbReference type="InterPro" id="IPR038799">
    <property type="entry name" value="LEKR1"/>
</dbReference>
<evidence type="ECO:0000313" key="4">
    <source>
        <dbReference type="RefSeq" id="XP_022090002.1"/>
    </source>
</evidence>
<feature type="compositionally biased region" description="Low complexity" evidence="2">
    <location>
        <begin position="619"/>
        <end position="638"/>
    </location>
</feature>
<feature type="coiled-coil region" evidence="1">
    <location>
        <begin position="498"/>
        <end position="578"/>
    </location>
</feature>
<sequence>MKSENETVIERLPLEHPLPEEIRKMERDETVCQFCGVSYLIHREVKALEDQLKKVHEELTRYEGSEEREQQLREDLEKTRKERDAAFSTIQERDLSIQRLMAEVEHKASELKEVTESKKTLQSRLEEAGRTSDKLRKQQEIWKMKLPNFYSSVQQQKSELQNIQSFIHQMGKTVRESSNKLSLVVKAVCSQEAEEVLRLRDEVLRLGEDRTSWQNRQGEMEKNLRNARAEVERLTQVEGQLTLKEENYSQLTLQMERLQTELDTATTQQRKLSSEAAELKGLLKSKTQEVEDLQTLQRRRDQISEQLSSKLQHELKHKGNELQTALADYRKLEQRVRDRERAEEEIQRQASLSMGETDQIRQTLMRTQEECNALKAERELMISSHQNRIEQLRESFKQKLTDAEKWPSKMDDTLQKERMRHSQEIQELEAKMKEAFQIELDIEKQRHQELTEKYKAEHQEKENKFKTELRSLGSRHKTEISQLEKQVSALKIQASTGEESLRREVEGLKSVIVDLENRLSTAGSESDELVASLKAELREAEQDLLANREESGMLKERLAQSKEEILFLQETVRQECEERFELTEALSEAREQLLTYQRHGNLSSIPRPSSSTKSHKSDPSFSVTRKSSTGSIQSGQGQKLVPGQSPATPSKIASSSINIGFDSGQARPPAGRPKDGSMSDSRQRIAAAVGRR</sequence>
<keyword evidence="3" id="KW-1185">Reference proteome</keyword>
<dbReference type="CTD" id="389170"/>
<dbReference type="RefSeq" id="XP_022090002.1">
    <property type="nucleotide sequence ID" value="XM_022234310.1"/>
</dbReference>
<feature type="region of interest" description="Disordered" evidence="2">
    <location>
        <begin position="597"/>
        <end position="692"/>
    </location>
</feature>
<feature type="compositionally biased region" description="Basic and acidic residues" evidence="2">
    <location>
        <begin position="672"/>
        <end position="683"/>
    </location>
</feature>
<keyword evidence="1" id="KW-0175">Coiled coil</keyword>
<feature type="compositionally biased region" description="Low complexity" evidence="2">
    <location>
        <begin position="603"/>
        <end position="612"/>
    </location>
</feature>
<reference evidence="4" key="1">
    <citation type="submission" date="2025-08" db="UniProtKB">
        <authorList>
            <consortium name="RefSeq"/>
        </authorList>
    </citation>
    <scope>IDENTIFICATION</scope>
</reference>
<feature type="compositionally biased region" description="Polar residues" evidence="2">
    <location>
        <begin position="645"/>
        <end position="658"/>
    </location>
</feature>
<proteinExistence type="predicted"/>
<feature type="coiled-coil region" evidence="1">
    <location>
        <begin position="45"/>
        <end position="138"/>
    </location>
</feature>
<dbReference type="KEGG" id="aplc:110978948"/>
<dbReference type="OMA" id="KMERTET"/>
<gene>
    <name evidence="4" type="primary">LOC110978948</name>
</gene>
<name>A0A8B7YBS8_ACAPL</name>
<dbReference type="PANTHER" id="PTHR34251:SF1">
    <property type="entry name" value="LEUCINE, GLUTAMATE AND LYSINE RICH 1"/>
    <property type="match status" value="1"/>
</dbReference>
<dbReference type="GeneID" id="110978948"/>
<evidence type="ECO:0000256" key="1">
    <source>
        <dbReference type="SAM" id="Coils"/>
    </source>
</evidence>
<dbReference type="PANTHER" id="PTHR34251">
    <property type="entry name" value="LEUCINE-, GLUTAMATE- AND LYSINE-RICH PROTEIN 1"/>
    <property type="match status" value="1"/>
</dbReference>
<dbReference type="OrthoDB" id="10256467at2759"/>
<evidence type="ECO:0000313" key="3">
    <source>
        <dbReference type="Proteomes" id="UP000694845"/>
    </source>
</evidence>
<evidence type="ECO:0000256" key="2">
    <source>
        <dbReference type="SAM" id="MobiDB-lite"/>
    </source>
</evidence>
<accession>A0A8B7YBS8</accession>
<dbReference type="Proteomes" id="UP000694845">
    <property type="component" value="Unplaced"/>
</dbReference>